<dbReference type="AlphaFoldDB" id="A0A7I9Y340"/>
<accession>A0A7I9Y340</accession>
<proteinExistence type="predicted"/>
<comment type="caution">
    <text evidence="1">The sequence shown here is derived from an EMBL/GenBank/DDBJ whole genome shotgun (WGS) entry which is preliminary data.</text>
</comment>
<name>A0A7I9Y340_9MYCO</name>
<sequence length="245" mass="24848">MPIFATPQPITATIQAGGGSVRLVATDRADTVVEICPRDASRRTDVRSAEQAWVSYASGRLAVAPAKCGFLGRRTGAVDIHIALPTRSRVQAAVASADLHAEGRFADIRFASTSGNLVVQSVSGRLQAATASGGVDVGVLDGELTFQAASGSLVLSRLCGTVRSEISSGSVAIACAVSGAVLVRTGSGEVEIGVPEGTAAQLDIMTGTGVVTNRVPRSAGSEHNDHTLAVRVRTGSGSVTIGRAA</sequence>
<protein>
    <recommendedName>
        <fullName evidence="3">Adhesin domain-containing protein</fullName>
    </recommendedName>
</protein>
<dbReference type="RefSeq" id="WP_163759899.1">
    <property type="nucleotide sequence ID" value="NZ_BLKW01000004.1"/>
</dbReference>
<evidence type="ECO:0008006" key="3">
    <source>
        <dbReference type="Google" id="ProtNLM"/>
    </source>
</evidence>
<evidence type="ECO:0000313" key="2">
    <source>
        <dbReference type="Proteomes" id="UP000465361"/>
    </source>
</evidence>
<keyword evidence="2" id="KW-1185">Reference proteome</keyword>
<dbReference type="EMBL" id="BLKW01000004">
    <property type="protein sequence ID" value="GFG76470.1"/>
    <property type="molecule type" value="Genomic_DNA"/>
</dbReference>
<reference evidence="1 2" key="1">
    <citation type="journal article" date="2019" name="Emerg. Microbes Infect.">
        <title>Comprehensive subspecies identification of 175 nontuberculous mycobacteria species based on 7547 genomic profiles.</title>
        <authorList>
            <person name="Matsumoto Y."/>
            <person name="Kinjo T."/>
            <person name="Motooka D."/>
            <person name="Nabeya D."/>
            <person name="Jung N."/>
            <person name="Uechi K."/>
            <person name="Horii T."/>
            <person name="Iida T."/>
            <person name="Fujita J."/>
            <person name="Nakamura S."/>
        </authorList>
    </citation>
    <scope>NUCLEOTIDE SEQUENCE [LARGE SCALE GENOMIC DNA]</scope>
    <source>
        <strain evidence="1 2">JCM 17322</strain>
    </source>
</reference>
<gene>
    <name evidence="1" type="ORF">MBOT_38350</name>
</gene>
<dbReference type="Proteomes" id="UP000465361">
    <property type="component" value="Unassembled WGS sequence"/>
</dbReference>
<organism evidence="1 2">
    <name type="scientific">Mycobacterium botniense</name>
    <dbReference type="NCBI Taxonomy" id="84962"/>
    <lineage>
        <taxon>Bacteria</taxon>
        <taxon>Bacillati</taxon>
        <taxon>Actinomycetota</taxon>
        <taxon>Actinomycetes</taxon>
        <taxon>Mycobacteriales</taxon>
        <taxon>Mycobacteriaceae</taxon>
        <taxon>Mycobacterium</taxon>
    </lineage>
</organism>
<evidence type="ECO:0000313" key="1">
    <source>
        <dbReference type="EMBL" id="GFG76470.1"/>
    </source>
</evidence>